<sequence length="140" mass="15348">MLPTWLGYFIGKDTADNQARPEQVIRGLWVSLTLTATFVGVFGFLGFVISHLVNEETIAQKTPWITAVLGIILIPYGFSLLFNNNQKLFPSFNRRGPKSNELFSVIGFGVSYAIVSVGCSAPLFLLQISGSFSREGIIEG</sequence>
<feature type="transmembrane region" description="Helical" evidence="1">
    <location>
        <begin position="64"/>
        <end position="82"/>
    </location>
</feature>
<accession>A0A383ET05</accession>
<protein>
    <recommendedName>
        <fullName evidence="3">Cytochrome C biogenesis protein transmembrane domain-containing protein</fullName>
    </recommendedName>
</protein>
<name>A0A383ET05_9ZZZZ</name>
<feature type="non-terminal residue" evidence="2">
    <location>
        <position position="140"/>
    </location>
</feature>
<evidence type="ECO:0000256" key="1">
    <source>
        <dbReference type="SAM" id="Phobius"/>
    </source>
</evidence>
<dbReference type="EMBL" id="UINC01228039">
    <property type="protein sequence ID" value="SVE59188.1"/>
    <property type="molecule type" value="Genomic_DNA"/>
</dbReference>
<evidence type="ECO:0008006" key="3">
    <source>
        <dbReference type="Google" id="ProtNLM"/>
    </source>
</evidence>
<organism evidence="2">
    <name type="scientific">marine metagenome</name>
    <dbReference type="NCBI Taxonomy" id="408172"/>
    <lineage>
        <taxon>unclassified sequences</taxon>
        <taxon>metagenomes</taxon>
        <taxon>ecological metagenomes</taxon>
    </lineage>
</organism>
<dbReference type="AlphaFoldDB" id="A0A383ET05"/>
<keyword evidence="1" id="KW-0472">Membrane</keyword>
<proteinExistence type="predicted"/>
<reference evidence="2" key="1">
    <citation type="submission" date="2018-05" db="EMBL/GenBank/DDBJ databases">
        <authorList>
            <person name="Lanie J.A."/>
            <person name="Ng W.-L."/>
            <person name="Kazmierczak K.M."/>
            <person name="Andrzejewski T.M."/>
            <person name="Davidsen T.M."/>
            <person name="Wayne K.J."/>
            <person name="Tettelin H."/>
            <person name="Glass J.I."/>
            <person name="Rusch D."/>
            <person name="Podicherti R."/>
            <person name="Tsui H.-C.T."/>
            <person name="Winkler M.E."/>
        </authorList>
    </citation>
    <scope>NUCLEOTIDE SEQUENCE</scope>
</reference>
<feature type="transmembrane region" description="Helical" evidence="1">
    <location>
        <begin position="102"/>
        <end position="126"/>
    </location>
</feature>
<evidence type="ECO:0000313" key="2">
    <source>
        <dbReference type="EMBL" id="SVE59188.1"/>
    </source>
</evidence>
<keyword evidence="1" id="KW-1133">Transmembrane helix</keyword>
<gene>
    <name evidence="2" type="ORF">METZ01_LOCUS512042</name>
</gene>
<keyword evidence="1" id="KW-0812">Transmembrane</keyword>
<feature type="transmembrane region" description="Helical" evidence="1">
    <location>
        <begin position="28"/>
        <end position="52"/>
    </location>
</feature>